<dbReference type="CDD" id="cd03215">
    <property type="entry name" value="ABC_Carb_Monos_II"/>
    <property type="match status" value="1"/>
</dbReference>
<dbReference type="STRING" id="642227.HA49_00630"/>
<keyword evidence="10" id="KW-0472">Membrane</keyword>
<dbReference type="InterPro" id="IPR050107">
    <property type="entry name" value="ABC_carbohydrate_import_ATPase"/>
</dbReference>
<dbReference type="InterPro" id="IPR003593">
    <property type="entry name" value="AAA+_ATPase"/>
</dbReference>
<accession>A0A095TTU5</accession>
<dbReference type="InterPro" id="IPR003439">
    <property type="entry name" value="ABC_transporter-like_ATP-bd"/>
</dbReference>
<reference evidence="12" key="1">
    <citation type="submission" date="2014-12" db="EMBL/GenBank/DDBJ databases">
        <title>The draft genome of the Tatumella morbirosei type strain, LMG23360T isolated from pineapple rot.</title>
        <authorList>
            <person name="Smits T.H."/>
            <person name="Palmer M."/>
            <person name="Venter S.N."/>
            <person name="Duffy B."/>
            <person name="Steenkamp E.T."/>
            <person name="Chan W.Y."/>
            <person name="Coutinho T.A."/>
            <person name="Coetzee M.P."/>
            <person name="De Maayer P."/>
        </authorList>
    </citation>
    <scope>NUCLEOTIDE SEQUENCE [LARGE SCALE GENOMIC DNA]</scope>
    <source>
        <strain evidence="12">LMG 23360</strain>
    </source>
</reference>
<comment type="similarity">
    <text evidence="2">Belongs to the ABC transporter superfamily. Drug exporter-2 (TC 3.A.1.117) family.</text>
</comment>
<feature type="domain" description="ABC transporter" evidence="11">
    <location>
        <begin position="252"/>
        <end position="496"/>
    </location>
</feature>
<dbReference type="CDD" id="cd03216">
    <property type="entry name" value="ABC_Carb_Monos_I"/>
    <property type="match status" value="1"/>
</dbReference>
<dbReference type="PROSITE" id="PS50893">
    <property type="entry name" value="ABC_TRANSPORTER_2"/>
    <property type="match status" value="2"/>
</dbReference>
<dbReference type="PANTHER" id="PTHR43790">
    <property type="entry name" value="CARBOHYDRATE TRANSPORT ATP-BINDING PROTEIN MG119-RELATED"/>
    <property type="match status" value="1"/>
</dbReference>
<dbReference type="GO" id="GO:0005886">
    <property type="term" value="C:plasma membrane"/>
    <property type="evidence" value="ECO:0007669"/>
    <property type="project" value="UniProtKB-SubCell"/>
</dbReference>
<keyword evidence="7" id="KW-0547">Nucleotide-binding</keyword>
<dbReference type="AlphaFoldDB" id="A0A095TTU5"/>
<keyword evidence="3" id="KW-0813">Transport</keyword>
<dbReference type="PROSITE" id="PS00211">
    <property type="entry name" value="ABC_TRANSPORTER_1"/>
    <property type="match status" value="1"/>
</dbReference>
<name>A0A095TTU5_9GAMM</name>
<evidence type="ECO:0000256" key="3">
    <source>
        <dbReference type="ARBA" id="ARBA00022448"/>
    </source>
</evidence>
<evidence type="ECO:0000313" key="12">
    <source>
        <dbReference type="EMBL" id="KGD80211.1"/>
    </source>
</evidence>
<evidence type="ECO:0000256" key="2">
    <source>
        <dbReference type="ARBA" id="ARBA00006526"/>
    </source>
</evidence>
<sequence length="500" mass="55197">MENYAIVIEHVKKRFGGIHALKDVSLKVKHGDIHAIVGENGAGKSTLMKILSGIYIKDDGILKINGEELHFTSPAQSRENGIGIIYQELALAPDLTVAENIYLDSLGRGKGIVHWSELNKQAGRVLSRLGFDIAPGQKVGDLSVAYQQMVEIAKSLARDVKILILDEPTAVLSEREIDILFSQLKLLKGQGVTILYISHRLEEIFRIADAISVIKDGESVGELDPHTCTEDDIISAMVGRKFENLYPEKNIPQQEEILRVENLNTRSLLNNIDLQVRKGEIVGLAGLVGAGRSEIARCLFGIDPISSGTVFKNGRKITSRHPADAVRHGIGLVPEDRKHQGAILPQSIRENISLSRIKKVCVGWGLISHSRDRALASDYQKKLKIRMGSTEHPVSSLSGGNQQKVVIAKWLNTECDFLILDEPTRGVDVGAKVEIYNVIHELARRGFAILLISSEMIEVINLSHRVYVMSEGSITCELQGEHITEENIMKHAIPKRALAE</sequence>
<keyword evidence="6" id="KW-0677">Repeat</keyword>
<proteinExistence type="inferred from homology"/>
<gene>
    <name evidence="12" type="ORF">HA49_00630</name>
</gene>
<dbReference type="SUPFAM" id="SSF52540">
    <property type="entry name" value="P-loop containing nucleoside triphosphate hydrolases"/>
    <property type="match status" value="2"/>
</dbReference>
<dbReference type="GO" id="GO:0005524">
    <property type="term" value="F:ATP binding"/>
    <property type="evidence" value="ECO:0007669"/>
    <property type="project" value="UniProtKB-KW"/>
</dbReference>
<evidence type="ECO:0000256" key="10">
    <source>
        <dbReference type="ARBA" id="ARBA00023136"/>
    </source>
</evidence>
<keyword evidence="4" id="KW-1003">Cell membrane</keyword>
<organism evidence="12 13">
    <name type="scientific">Tatumella morbirosei</name>
    <dbReference type="NCBI Taxonomy" id="642227"/>
    <lineage>
        <taxon>Bacteria</taxon>
        <taxon>Pseudomonadati</taxon>
        <taxon>Pseudomonadota</taxon>
        <taxon>Gammaproteobacteria</taxon>
        <taxon>Enterobacterales</taxon>
        <taxon>Erwiniaceae</taxon>
        <taxon>Tatumella</taxon>
    </lineage>
</organism>
<keyword evidence="8" id="KW-0067">ATP-binding</keyword>
<protein>
    <submittedName>
        <fullName evidence="12">Lantibiotic ABC transporter permease</fullName>
    </submittedName>
</protein>
<dbReference type="OrthoDB" id="9776369at2"/>
<comment type="caution">
    <text evidence="12">The sequence shown here is derived from an EMBL/GenBank/DDBJ whole genome shotgun (WGS) entry which is preliminary data.</text>
</comment>
<evidence type="ECO:0000256" key="7">
    <source>
        <dbReference type="ARBA" id="ARBA00022741"/>
    </source>
</evidence>
<evidence type="ECO:0000256" key="6">
    <source>
        <dbReference type="ARBA" id="ARBA00022737"/>
    </source>
</evidence>
<dbReference type="GO" id="GO:0016887">
    <property type="term" value="F:ATP hydrolysis activity"/>
    <property type="evidence" value="ECO:0007669"/>
    <property type="project" value="InterPro"/>
</dbReference>
<evidence type="ECO:0000256" key="8">
    <source>
        <dbReference type="ARBA" id="ARBA00022840"/>
    </source>
</evidence>
<dbReference type="FunFam" id="3.40.50.300:FF:000127">
    <property type="entry name" value="Ribose import ATP-binding protein RbsA"/>
    <property type="match status" value="1"/>
</dbReference>
<evidence type="ECO:0000256" key="1">
    <source>
        <dbReference type="ARBA" id="ARBA00004417"/>
    </source>
</evidence>
<feature type="domain" description="ABC transporter" evidence="11">
    <location>
        <begin position="6"/>
        <end position="241"/>
    </location>
</feature>
<dbReference type="Pfam" id="PF00005">
    <property type="entry name" value="ABC_tran"/>
    <property type="match status" value="2"/>
</dbReference>
<dbReference type="Proteomes" id="UP000029577">
    <property type="component" value="Unassembled WGS sequence"/>
</dbReference>
<dbReference type="PANTHER" id="PTHR43790:SF1">
    <property type="entry name" value="XYLOSE IMPORT ATP-BINDING PROTEIN XYLG"/>
    <property type="match status" value="1"/>
</dbReference>
<keyword evidence="13" id="KW-1185">Reference proteome</keyword>
<evidence type="ECO:0000313" key="13">
    <source>
        <dbReference type="Proteomes" id="UP000029577"/>
    </source>
</evidence>
<dbReference type="SMART" id="SM00382">
    <property type="entry name" value="AAA"/>
    <property type="match status" value="2"/>
</dbReference>
<keyword evidence="9" id="KW-1278">Translocase</keyword>
<dbReference type="InterPro" id="IPR027417">
    <property type="entry name" value="P-loop_NTPase"/>
</dbReference>
<keyword evidence="5" id="KW-0762">Sugar transport</keyword>
<dbReference type="Gene3D" id="3.40.50.300">
    <property type="entry name" value="P-loop containing nucleotide triphosphate hydrolases"/>
    <property type="match status" value="2"/>
</dbReference>
<evidence type="ECO:0000256" key="5">
    <source>
        <dbReference type="ARBA" id="ARBA00022597"/>
    </source>
</evidence>
<evidence type="ECO:0000256" key="4">
    <source>
        <dbReference type="ARBA" id="ARBA00022475"/>
    </source>
</evidence>
<dbReference type="eggNOG" id="COG1129">
    <property type="taxonomic scope" value="Bacteria"/>
</dbReference>
<dbReference type="InterPro" id="IPR017871">
    <property type="entry name" value="ABC_transporter-like_CS"/>
</dbReference>
<comment type="subcellular location">
    <subcellularLocation>
        <location evidence="1">Cell inner membrane</location>
        <topology evidence="1">Peripheral membrane protein</topology>
    </subcellularLocation>
</comment>
<dbReference type="EMBL" id="JPKR02000005">
    <property type="protein sequence ID" value="KGD80211.1"/>
    <property type="molecule type" value="Genomic_DNA"/>
</dbReference>
<dbReference type="RefSeq" id="WP_038015558.1">
    <property type="nucleotide sequence ID" value="NZ_JPKR02000005.1"/>
</dbReference>
<evidence type="ECO:0000256" key="9">
    <source>
        <dbReference type="ARBA" id="ARBA00022967"/>
    </source>
</evidence>
<evidence type="ECO:0000259" key="11">
    <source>
        <dbReference type="PROSITE" id="PS50893"/>
    </source>
</evidence>